<accession>A0A2T0BK40</accession>
<proteinExistence type="predicted"/>
<dbReference type="CDD" id="cd09024">
    <property type="entry name" value="Aldose_epim_lacX"/>
    <property type="match status" value="1"/>
</dbReference>
<dbReference type="InterPro" id="IPR008183">
    <property type="entry name" value="Aldose_1/G6P_1-epimerase"/>
</dbReference>
<dbReference type="InterPro" id="IPR011013">
    <property type="entry name" value="Gal_mutarotase_sf_dom"/>
</dbReference>
<comment type="caution">
    <text evidence="1">The sequence shown here is derived from an EMBL/GenBank/DDBJ whole genome shotgun (WGS) entry which is preliminary data.</text>
</comment>
<protein>
    <submittedName>
        <fullName evidence="1">Aldose 1-epimerase</fullName>
    </submittedName>
</protein>
<gene>
    <name evidence="1" type="ORF">CLVI_01940</name>
</gene>
<evidence type="ECO:0000313" key="1">
    <source>
        <dbReference type="EMBL" id="PRR84268.1"/>
    </source>
</evidence>
<dbReference type="GO" id="GO:0030246">
    <property type="term" value="F:carbohydrate binding"/>
    <property type="evidence" value="ECO:0007669"/>
    <property type="project" value="InterPro"/>
</dbReference>
<organism evidence="1 2">
    <name type="scientific">Clostridium vincentii</name>
    <dbReference type="NCBI Taxonomy" id="52704"/>
    <lineage>
        <taxon>Bacteria</taxon>
        <taxon>Bacillati</taxon>
        <taxon>Bacillota</taxon>
        <taxon>Clostridia</taxon>
        <taxon>Eubacteriales</taxon>
        <taxon>Clostridiaceae</taxon>
        <taxon>Clostridium</taxon>
    </lineage>
</organism>
<dbReference type="GO" id="GO:0005975">
    <property type="term" value="P:carbohydrate metabolic process"/>
    <property type="evidence" value="ECO:0007669"/>
    <property type="project" value="InterPro"/>
</dbReference>
<dbReference type="PANTHER" id="PTHR11122:SF13">
    <property type="entry name" value="GLUCOSE-6-PHOSPHATE 1-EPIMERASE"/>
    <property type="match status" value="1"/>
</dbReference>
<dbReference type="EMBL" id="PVXQ01000002">
    <property type="protein sequence ID" value="PRR84268.1"/>
    <property type="molecule type" value="Genomic_DNA"/>
</dbReference>
<evidence type="ECO:0000313" key="2">
    <source>
        <dbReference type="Proteomes" id="UP000239471"/>
    </source>
</evidence>
<keyword evidence="2" id="KW-1185">Reference proteome</keyword>
<dbReference type="InterPro" id="IPR014718">
    <property type="entry name" value="GH-type_carb-bd"/>
</dbReference>
<sequence length="290" mass="33478">MIYNLENSYIKITTSSKGGELHSLKSKDDNTEFLWNGDPTFWKYHAPVLFPIIGKVNNLKYKVDGYEYTLPQHGLARTSEFKLVSKTETNIIFELNYSEESLKVYPFKFSLRIKYTLIDNSLNIAYSVKNLDTRKIFFSIGSHPAFMLPLNKDESLEDYYFKFNNKETTSIMRLNKDGYFIKDRLPFLTDSDAIPLSKELFQNDALVFSDLNSDEISICSKNHSKTLTLNFSNFPYLGLWAPATGAPFVCIEPWFGHADYEDFNGDFTEKEGILSLEENNIFKCNFSVTI</sequence>
<dbReference type="SUPFAM" id="SSF74650">
    <property type="entry name" value="Galactose mutarotase-like"/>
    <property type="match status" value="1"/>
</dbReference>
<dbReference type="PANTHER" id="PTHR11122">
    <property type="entry name" value="APOSPORY-ASSOCIATED PROTEIN C-RELATED"/>
    <property type="match status" value="1"/>
</dbReference>
<dbReference type="InterPro" id="IPR037481">
    <property type="entry name" value="LacX"/>
</dbReference>
<dbReference type="Gene3D" id="2.70.98.10">
    <property type="match status" value="1"/>
</dbReference>
<dbReference type="Proteomes" id="UP000239471">
    <property type="component" value="Unassembled WGS sequence"/>
</dbReference>
<reference evidence="1 2" key="1">
    <citation type="submission" date="2018-03" db="EMBL/GenBank/DDBJ databases">
        <title>Genome sequence of Clostridium vincentii DSM 10228.</title>
        <authorList>
            <person name="Poehlein A."/>
            <person name="Daniel R."/>
        </authorList>
    </citation>
    <scope>NUCLEOTIDE SEQUENCE [LARGE SCALE GENOMIC DNA]</scope>
    <source>
        <strain evidence="1 2">DSM 10228</strain>
    </source>
</reference>
<dbReference type="AlphaFoldDB" id="A0A2T0BK40"/>
<dbReference type="OrthoDB" id="9795355at2"/>
<dbReference type="GO" id="GO:0016853">
    <property type="term" value="F:isomerase activity"/>
    <property type="evidence" value="ECO:0007669"/>
    <property type="project" value="InterPro"/>
</dbReference>
<name>A0A2T0BK40_9CLOT</name>
<dbReference type="RefSeq" id="WP_106058247.1">
    <property type="nucleotide sequence ID" value="NZ_PVXQ01000002.1"/>
</dbReference>
<dbReference type="Pfam" id="PF01263">
    <property type="entry name" value="Aldose_epim"/>
    <property type="match status" value="1"/>
</dbReference>